<evidence type="ECO:0000313" key="4">
    <source>
        <dbReference type="Proteomes" id="UP000287124"/>
    </source>
</evidence>
<dbReference type="Proteomes" id="UP000287124">
    <property type="component" value="Unassembled WGS sequence"/>
</dbReference>
<feature type="coiled-coil region" evidence="1">
    <location>
        <begin position="408"/>
        <end position="435"/>
    </location>
</feature>
<reference evidence="3 4" key="1">
    <citation type="submission" date="2017-06" db="EMBL/GenBank/DDBJ databases">
        <title>Comparative genomic analysis of Ambrosia Fusariam Clade fungi.</title>
        <authorList>
            <person name="Stajich J.E."/>
            <person name="Carrillo J."/>
            <person name="Kijimoto T."/>
            <person name="Eskalen A."/>
            <person name="O'Donnell K."/>
            <person name="Kasson M."/>
        </authorList>
    </citation>
    <scope>NUCLEOTIDE SEQUENCE [LARGE SCALE GENOMIC DNA]</scope>
    <source>
        <strain evidence="3 4">UCR1854</strain>
    </source>
</reference>
<proteinExistence type="predicted"/>
<protein>
    <submittedName>
        <fullName evidence="3">Uncharacterized protein</fullName>
    </submittedName>
</protein>
<evidence type="ECO:0000256" key="2">
    <source>
        <dbReference type="SAM" id="MobiDB-lite"/>
    </source>
</evidence>
<dbReference type="EMBL" id="MIKF01000114">
    <property type="protein sequence ID" value="RTE77693.1"/>
    <property type="molecule type" value="Genomic_DNA"/>
</dbReference>
<name>A0A430LPU0_9HYPO</name>
<comment type="caution">
    <text evidence="3">The sequence shown here is derived from an EMBL/GenBank/DDBJ whole genome shotgun (WGS) entry which is preliminary data.</text>
</comment>
<keyword evidence="4" id="KW-1185">Reference proteome</keyword>
<dbReference type="AlphaFoldDB" id="A0A430LPU0"/>
<feature type="region of interest" description="Disordered" evidence="2">
    <location>
        <begin position="452"/>
        <end position="473"/>
    </location>
</feature>
<accession>A0A430LPU0</accession>
<organism evidence="3 4">
    <name type="scientific">Fusarium euwallaceae</name>
    <dbReference type="NCBI Taxonomy" id="1147111"/>
    <lineage>
        <taxon>Eukaryota</taxon>
        <taxon>Fungi</taxon>
        <taxon>Dikarya</taxon>
        <taxon>Ascomycota</taxon>
        <taxon>Pezizomycotina</taxon>
        <taxon>Sordariomycetes</taxon>
        <taxon>Hypocreomycetidae</taxon>
        <taxon>Hypocreales</taxon>
        <taxon>Nectriaceae</taxon>
        <taxon>Fusarium</taxon>
        <taxon>Fusarium solani species complex</taxon>
    </lineage>
</organism>
<gene>
    <name evidence="3" type="ORF">BHE90_007850</name>
</gene>
<keyword evidence="1" id="KW-0175">Coiled coil</keyword>
<evidence type="ECO:0000256" key="1">
    <source>
        <dbReference type="SAM" id="Coils"/>
    </source>
</evidence>
<sequence>MVYLPVTDFNGETYTEVARRPHYTLIAVVGLRDEGPFSDFIRTYNPMANQIIPMPSNPVLDGEWTLETGYPEYFMLYYLYMGNVEPHGGLARSDIYSDIRFGHAQSHPHTLENVALWKYLFAARSSLDPAVIVASPIELIAVRSAAALSVQEGLLAFTYQEFLDFIEAKPRDGTRWDPQVWSEVWQSDHLTVMVAVEPHMPVDCALAFTMVTRWAATRPPTLGVRILTVSTEEHHPEMVALLESQGIPEPQRFLILGLSQVRWKETVQIVSCNESNLAERVKSTIMRNNGQQVVIYFRSTVPLLEVFRDLNEKGWLAFKIDPLEHPDQVSRLMTAGALPSRALLGRLTDQKLLIIDETGRPGFRLCDKEVDVFKAALPVLGYDYRLAYFLAQSTKSQMETPEAQQDALKAKDEEIQRLNDKVLELTEARDRLEQENGHLISLVRTQSRTIQSIRRRRGDTHGQRSEPGARSLQRQATQKLQGERLNALQAEVQKQSELRNEALVVAKLAREQIQELEKDAEAHAGVREELAERGRERDLALARVAELERLQETPVWPTGSNELSALYAKLAQACDDIVLEPIVSSQGYRGLHRLAALVAEPLAVQNLKALARDATDSTPRCLVDVCQSGNMARFLSSSAVDPDAPSSPVTAAPAVPTAAMPMPGGALQTELLDALDGHASLYEFCLGLPQLAEALRQGSVHEHLDSSVNRIAEAIDRDEWTG</sequence>
<evidence type="ECO:0000313" key="3">
    <source>
        <dbReference type="EMBL" id="RTE77693.1"/>
    </source>
</evidence>
<feature type="coiled-coil region" evidence="1">
    <location>
        <begin position="499"/>
        <end position="533"/>
    </location>
</feature>